<gene>
    <name evidence="2" type="ORF">EV199_4908</name>
</gene>
<dbReference type="OrthoDB" id="886712at2"/>
<feature type="transmembrane region" description="Helical" evidence="1">
    <location>
        <begin position="57"/>
        <end position="75"/>
    </location>
</feature>
<keyword evidence="1" id="KW-0472">Membrane</keyword>
<proteinExistence type="predicted"/>
<dbReference type="EMBL" id="SGXA01000003">
    <property type="protein sequence ID" value="RZS69083.1"/>
    <property type="molecule type" value="Genomic_DNA"/>
</dbReference>
<keyword evidence="1" id="KW-1133">Transmembrane helix</keyword>
<accession>A0A4Q7MN25</accession>
<name>A0A4Q7MN25_9BACT</name>
<keyword evidence="1" id="KW-0812">Transmembrane</keyword>
<organism evidence="2 3">
    <name type="scientific">Pseudobacter ginsenosidimutans</name>
    <dbReference type="NCBI Taxonomy" id="661488"/>
    <lineage>
        <taxon>Bacteria</taxon>
        <taxon>Pseudomonadati</taxon>
        <taxon>Bacteroidota</taxon>
        <taxon>Chitinophagia</taxon>
        <taxon>Chitinophagales</taxon>
        <taxon>Chitinophagaceae</taxon>
        <taxon>Pseudobacter</taxon>
    </lineage>
</organism>
<sequence length="114" mass="12658">MSPEMNNKEQEEILDSLRGMKRAVAPEFFYSRLRARMEQELETASIGKFGRLLTRPALSLGLAAIVLLLNITTIMKMVQSPASSQATDQSAPMVVADYSSINTYAVYDETPNEP</sequence>
<comment type="caution">
    <text evidence="2">The sequence shown here is derived from an EMBL/GenBank/DDBJ whole genome shotgun (WGS) entry which is preliminary data.</text>
</comment>
<evidence type="ECO:0000313" key="3">
    <source>
        <dbReference type="Proteomes" id="UP000293874"/>
    </source>
</evidence>
<evidence type="ECO:0000313" key="2">
    <source>
        <dbReference type="EMBL" id="RZS69083.1"/>
    </source>
</evidence>
<keyword evidence="3" id="KW-1185">Reference proteome</keyword>
<dbReference type="RefSeq" id="WP_130543450.1">
    <property type="nucleotide sequence ID" value="NZ_CP042431.1"/>
</dbReference>
<reference evidence="2 3" key="1">
    <citation type="submission" date="2019-02" db="EMBL/GenBank/DDBJ databases">
        <title>Genomic Encyclopedia of Type Strains, Phase IV (KMG-IV): sequencing the most valuable type-strain genomes for metagenomic binning, comparative biology and taxonomic classification.</title>
        <authorList>
            <person name="Goeker M."/>
        </authorList>
    </citation>
    <scope>NUCLEOTIDE SEQUENCE [LARGE SCALE GENOMIC DNA]</scope>
    <source>
        <strain evidence="2 3">DSM 18116</strain>
    </source>
</reference>
<dbReference type="AlphaFoldDB" id="A0A4Q7MN25"/>
<protein>
    <submittedName>
        <fullName evidence="2">Uncharacterized protein</fullName>
    </submittedName>
</protein>
<dbReference type="Proteomes" id="UP000293874">
    <property type="component" value="Unassembled WGS sequence"/>
</dbReference>
<evidence type="ECO:0000256" key="1">
    <source>
        <dbReference type="SAM" id="Phobius"/>
    </source>
</evidence>